<evidence type="ECO:0000313" key="3">
    <source>
        <dbReference type="Proteomes" id="UP000249522"/>
    </source>
</evidence>
<dbReference type="PANTHER" id="PTHR12110:SF21">
    <property type="entry name" value="XYLOSE ISOMERASE-LIKE TIM BARREL DOMAIN-CONTAINING PROTEIN"/>
    <property type="match status" value="1"/>
</dbReference>
<protein>
    <submittedName>
        <fullName evidence="2">Sugar phosphate isomerase/epimerase</fullName>
    </submittedName>
</protein>
<proteinExistence type="predicted"/>
<evidence type="ECO:0000313" key="2">
    <source>
        <dbReference type="EMBL" id="PZD97639.1"/>
    </source>
</evidence>
<dbReference type="EMBL" id="QKRB01000010">
    <property type="protein sequence ID" value="PZD97639.1"/>
    <property type="molecule type" value="Genomic_DNA"/>
</dbReference>
<dbReference type="OrthoDB" id="2063291at2"/>
<dbReference type="Gene3D" id="3.20.20.150">
    <property type="entry name" value="Divalent-metal-dependent TIM barrel enzymes"/>
    <property type="match status" value="1"/>
</dbReference>
<dbReference type="SUPFAM" id="SSF51658">
    <property type="entry name" value="Xylose isomerase-like"/>
    <property type="match status" value="1"/>
</dbReference>
<dbReference type="GO" id="GO:0016853">
    <property type="term" value="F:isomerase activity"/>
    <property type="evidence" value="ECO:0007669"/>
    <property type="project" value="UniProtKB-KW"/>
</dbReference>
<name>A0A2W1LG11_9BACL</name>
<gene>
    <name evidence="2" type="ORF">DNH61_01860</name>
</gene>
<accession>A0A2W1LG11</accession>
<feature type="domain" description="Xylose isomerase-like TIM barrel" evidence="1">
    <location>
        <begin position="21"/>
        <end position="267"/>
    </location>
</feature>
<dbReference type="AlphaFoldDB" id="A0A2W1LG11"/>
<dbReference type="PANTHER" id="PTHR12110">
    <property type="entry name" value="HYDROXYPYRUVATE ISOMERASE"/>
    <property type="match status" value="1"/>
</dbReference>
<dbReference type="Proteomes" id="UP000249522">
    <property type="component" value="Unassembled WGS sequence"/>
</dbReference>
<dbReference type="RefSeq" id="WP_111145000.1">
    <property type="nucleotide sequence ID" value="NZ_QKRB01000010.1"/>
</dbReference>
<comment type="caution">
    <text evidence="2">The sequence shown here is derived from an EMBL/GenBank/DDBJ whole genome shotgun (WGS) entry which is preliminary data.</text>
</comment>
<dbReference type="Pfam" id="PF01261">
    <property type="entry name" value="AP_endonuc_2"/>
    <property type="match status" value="1"/>
</dbReference>
<sequence>MTVGVLAHLFGAMPYEQIAPKVASFGFRHVQLALWKAVSDIDFSKPGALSPGLAQAIGESFHKHGVSISVLGCYLHLFDRREEQRRENIERFKELLRYARFFGAPIVAAETGTYPPGTYTDEDWSVMRSTLEELAEEAEKWGVFVGMEAANGHLIGTAKELDRMLREVPSPNIGVVLDPGNLLHEGNIDSQDKVIEEAFSLLGGRVIACHAKDRIQEPDGTVITAAPGYGKMNYKLYMELLEQMKPHVHIIMEEAKPEQMPQSKSYIETIRRQAAEKAALLR</sequence>
<dbReference type="InterPro" id="IPR036237">
    <property type="entry name" value="Xyl_isomerase-like_sf"/>
</dbReference>
<dbReference type="InterPro" id="IPR050312">
    <property type="entry name" value="IolE/XylAMocC-like"/>
</dbReference>
<evidence type="ECO:0000259" key="1">
    <source>
        <dbReference type="Pfam" id="PF01261"/>
    </source>
</evidence>
<organism evidence="2 3">
    <name type="scientific">Paenibacillus sambharensis</name>
    <dbReference type="NCBI Taxonomy" id="1803190"/>
    <lineage>
        <taxon>Bacteria</taxon>
        <taxon>Bacillati</taxon>
        <taxon>Bacillota</taxon>
        <taxon>Bacilli</taxon>
        <taxon>Bacillales</taxon>
        <taxon>Paenibacillaceae</taxon>
        <taxon>Paenibacillus</taxon>
    </lineage>
</organism>
<keyword evidence="3" id="KW-1185">Reference proteome</keyword>
<keyword evidence="2" id="KW-0413">Isomerase</keyword>
<dbReference type="InterPro" id="IPR013022">
    <property type="entry name" value="Xyl_isomerase-like_TIM-brl"/>
</dbReference>
<reference evidence="2 3" key="1">
    <citation type="submission" date="2018-06" db="EMBL/GenBank/DDBJ databases">
        <title>Paenibacillus imtechensis sp. nov.</title>
        <authorList>
            <person name="Pinnaka A.K."/>
            <person name="Singh H."/>
            <person name="Kaur M."/>
        </authorList>
    </citation>
    <scope>NUCLEOTIDE SEQUENCE [LARGE SCALE GENOMIC DNA]</scope>
    <source>
        <strain evidence="2 3">SMB1</strain>
    </source>
</reference>